<sequence length="922" mass="103000">MNILNKVTLKTLRKNKVRTIVTVIGIILSAAMLTAVTTAVSSGLQYLTDVESYQSGSWHGALLNLDSSDAARLKSDSRVKATSTIQNIGYAKLEGGQNEYKPYLFLGGIKIGGTGLLPIHITEGKLPTNTNEILVPEHVASNGRVKYSLGQTLTLAVGLRLSENGETLWNNERLSYEYPEDGESEEEILVTEQLSVQETRTFTIVGFYERPGFEELYAPGYTLLTGYEKGSRSESIYFTLKKAKTVFDFMEGFEYEKNPQCEAKCNTGYLRAIGVMKDDNIKTVLYGFAAILIGIVMFGSIALIYNSFSISVNERIKQFGLLSSVGATKRQLMRSILFEAASLCAVGLPIGILSGIGGIWVTFYCIRDQLLVVFGGSGEIGLQCHVSWLSILAAGLLGFITVMISAYRPARRALKMPAIDAIRQTNEIKIKPGSVRTSKLTYRLFGFEGMLASKNFKRNKKRYRATVISLFVSIVLFISTSSFCEYFKNVTMAYYNQTNYDISYLLAPEKDESSEENRARMQTVFEQLSGIAGISDAAYYTDLFTQRLLIPTSCLNERFVEYQRKQGSMRTILDGEYALIDTQMIFLDEATFREYCASIGEDAEAYLSAAETAPVAIAAGLYTTYDAQSRKFQSEIVENAASECLLAMPELPDGAVFLEIEEDPADGRLYCCYIADPNEPESEEERVPLDVEKNSIPLTVGTSKESVPFCLSGIQGNLLLIYPERAGEVLLELTRAEEKSDRWSFAFRAENHAAVYEKMARYLQESGESVSRLYDHASSVQSDKAYISIVSIFSYGFIILISLIALANVFNTISTNVRLRRREFAMLKSIGMTQRGFYKMMNYECVLYGLKGILYGLPVSVLITYLIFRVTEAAMERSFYMPWYSVVIAVSSVFLVVFATMLYSIRQFQKDNPIDALRNENL</sequence>
<dbReference type="Proteomes" id="UP000824089">
    <property type="component" value="Unassembled WGS sequence"/>
</dbReference>
<gene>
    <name evidence="9" type="ORF">IAD50_00570</name>
</gene>
<evidence type="ECO:0000256" key="6">
    <source>
        <dbReference type="ARBA" id="ARBA00038076"/>
    </source>
</evidence>
<organism evidence="9 10">
    <name type="scientific">Candidatus Egerieisoma faecipullorum</name>
    <dbReference type="NCBI Taxonomy" id="2840963"/>
    <lineage>
        <taxon>Bacteria</taxon>
        <taxon>Bacillati</taxon>
        <taxon>Bacillota</taxon>
        <taxon>Clostridia</taxon>
        <taxon>Eubacteriales</taxon>
        <taxon>Clostridiaceae</taxon>
        <taxon>Clostridiaceae incertae sedis</taxon>
        <taxon>Candidatus Egerieisoma</taxon>
    </lineage>
</organism>
<evidence type="ECO:0000256" key="5">
    <source>
        <dbReference type="ARBA" id="ARBA00023136"/>
    </source>
</evidence>
<feature type="transmembrane region" description="Helical" evidence="7">
    <location>
        <begin position="20"/>
        <end position="40"/>
    </location>
</feature>
<evidence type="ECO:0000313" key="10">
    <source>
        <dbReference type="Proteomes" id="UP000824089"/>
    </source>
</evidence>
<evidence type="ECO:0000256" key="4">
    <source>
        <dbReference type="ARBA" id="ARBA00022989"/>
    </source>
</evidence>
<dbReference type="EMBL" id="DVMM01000010">
    <property type="protein sequence ID" value="HIU28770.1"/>
    <property type="molecule type" value="Genomic_DNA"/>
</dbReference>
<comment type="similarity">
    <text evidence="6">Belongs to the ABC-4 integral membrane protein family.</text>
</comment>
<protein>
    <submittedName>
        <fullName evidence="9">ABC transporter permease</fullName>
    </submittedName>
</protein>
<name>A0A9D1I8A2_9CLOT</name>
<dbReference type="GO" id="GO:0022857">
    <property type="term" value="F:transmembrane transporter activity"/>
    <property type="evidence" value="ECO:0007669"/>
    <property type="project" value="TreeGrafter"/>
</dbReference>
<dbReference type="Pfam" id="PF02687">
    <property type="entry name" value="FtsX"/>
    <property type="match status" value="2"/>
</dbReference>
<keyword evidence="2" id="KW-1003">Cell membrane</keyword>
<keyword evidence="4 7" id="KW-1133">Transmembrane helix</keyword>
<dbReference type="InterPro" id="IPR003838">
    <property type="entry name" value="ABC3_permease_C"/>
</dbReference>
<dbReference type="PANTHER" id="PTHR30572:SF4">
    <property type="entry name" value="ABC TRANSPORTER PERMEASE YTRF"/>
    <property type="match status" value="1"/>
</dbReference>
<reference evidence="9" key="1">
    <citation type="submission" date="2020-10" db="EMBL/GenBank/DDBJ databases">
        <authorList>
            <person name="Gilroy R."/>
        </authorList>
    </citation>
    <scope>NUCLEOTIDE SEQUENCE</scope>
    <source>
        <strain evidence="9">CHK195-4489</strain>
    </source>
</reference>
<feature type="transmembrane region" description="Helical" evidence="7">
    <location>
        <begin position="845"/>
        <end position="868"/>
    </location>
</feature>
<keyword evidence="3 7" id="KW-0812">Transmembrane</keyword>
<evidence type="ECO:0000259" key="8">
    <source>
        <dbReference type="Pfam" id="PF02687"/>
    </source>
</evidence>
<comment type="caution">
    <text evidence="9">The sequence shown here is derived from an EMBL/GenBank/DDBJ whole genome shotgun (WGS) entry which is preliminary data.</text>
</comment>
<evidence type="ECO:0000256" key="1">
    <source>
        <dbReference type="ARBA" id="ARBA00004651"/>
    </source>
</evidence>
<evidence type="ECO:0000313" key="9">
    <source>
        <dbReference type="EMBL" id="HIU28770.1"/>
    </source>
</evidence>
<feature type="transmembrane region" description="Helical" evidence="7">
    <location>
        <begin position="386"/>
        <end position="407"/>
    </location>
</feature>
<dbReference type="GO" id="GO:0005886">
    <property type="term" value="C:plasma membrane"/>
    <property type="evidence" value="ECO:0007669"/>
    <property type="project" value="UniProtKB-SubCell"/>
</dbReference>
<dbReference type="PANTHER" id="PTHR30572">
    <property type="entry name" value="MEMBRANE COMPONENT OF TRANSPORTER-RELATED"/>
    <property type="match status" value="1"/>
</dbReference>
<evidence type="ECO:0000256" key="3">
    <source>
        <dbReference type="ARBA" id="ARBA00022692"/>
    </source>
</evidence>
<feature type="transmembrane region" description="Helical" evidence="7">
    <location>
        <begin position="785"/>
        <end position="810"/>
    </location>
</feature>
<evidence type="ECO:0000256" key="2">
    <source>
        <dbReference type="ARBA" id="ARBA00022475"/>
    </source>
</evidence>
<feature type="transmembrane region" description="Helical" evidence="7">
    <location>
        <begin position="880"/>
        <end position="903"/>
    </location>
</feature>
<proteinExistence type="inferred from homology"/>
<dbReference type="InterPro" id="IPR050250">
    <property type="entry name" value="Macrolide_Exporter_MacB"/>
</dbReference>
<evidence type="ECO:0000256" key="7">
    <source>
        <dbReference type="SAM" id="Phobius"/>
    </source>
</evidence>
<comment type="subcellular location">
    <subcellularLocation>
        <location evidence="1">Cell membrane</location>
        <topology evidence="1">Multi-pass membrane protein</topology>
    </subcellularLocation>
</comment>
<feature type="transmembrane region" description="Helical" evidence="7">
    <location>
        <begin position="284"/>
        <end position="305"/>
    </location>
</feature>
<dbReference type="AlphaFoldDB" id="A0A9D1I8A2"/>
<feature type="domain" description="ABC3 transporter permease C-terminal" evidence="8">
    <location>
        <begin position="291"/>
        <end position="417"/>
    </location>
</feature>
<keyword evidence="5 7" id="KW-0472">Membrane</keyword>
<feature type="transmembrane region" description="Helical" evidence="7">
    <location>
        <begin position="463"/>
        <end position="483"/>
    </location>
</feature>
<feature type="transmembrane region" description="Helical" evidence="7">
    <location>
        <begin position="336"/>
        <end position="366"/>
    </location>
</feature>
<reference evidence="9" key="2">
    <citation type="journal article" date="2021" name="PeerJ">
        <title>Extensive microbial diversity within the chicken gut microbiome revealed by metagenomics and culture.</title>
        <authorList>
            <person name="Gilroy R."/>
            <person name="Ravi A."/>
            <person name="Getino M."/>
            <person name="Pursley I."/>
            <person name="Horton D.L."/>
            <person name="Alikhan N.F."/>
            <person name="Baker D."/>
            <person name="Gharbi K."/>
            <person name="Hall N."/>
            <person name="Watson M."/>
            <person name="Adriaenssens E.M."/>
            <person name="Foster-Nyarko E."/>
            <person name="Jarju S."/>
            <person name="Secka A."/>
            <person name="Antonio M."/>
            <person name="Oren A."/>
            <person name="Chaudhuri R.R."/>
            <person name="La Ragione R."/>
            <person name="Hildebrand F."/>
            <person name="Pallen M.J."/>
        </authorList>
    </citation>
    <scope>NUCLEOTIDE SEQUENCE</scope>
    <source>
        <strain evidence="9">CHK195-4489</strain>
    </source>
</reference>
<accession>A0A9D1I8A2</accession>
<feature type="domain" description="ABC3 transporter permease C-terminal" evidence="8">
    <location>
        <begin position="797"/>
        <end position="913"/>
    </location>
</feature>